<reference evidence="1" key="1">
    <citation type="submission" date="2022-10" db="EMBL/GenBank/DDBJ databases">
        <title>Tapping the CABI collections for fungal endophytes: first genome assemblies for Collariella, Neodidymelliopsis, Ascochyta clinopodiicola, Didymella pomorum, Didymosphaeria variabile, Neocosmospora piperis and Neocucurbitaria cava.</title>
        <authorList>
            <person name="Hill R."/>
        </authorList>
    </citation>
    <scope>NUCLEOTIDE SEQUENCE</scope>
    <source>
        <strain evidence="1">IMI 356815</strain>
    </source>
</reference>
<protein>
    <submittedName>
        <fullName evidence="1">Uncharacterized protein</fullName>
    </submittedName>
</protein>
<dbReference type="RefSeq" id="XP_056067333.1">
    <property type="nucleotide sequence ID" value="XM_056218068.1"/>
</dbReference>
<proteinExistence type="predicted"/>
<dbReference type="EMBL" id="JAPEUX010000007">
    <property type="protein sequence ID" value="KAJ4347945.1"/>
    <property type="molecule type" value="Genomic_DNA"/>
</dbReference>
<evidence type="ECO:0000313" key="2">
    <source>
        <dbReference type="Proteomes" id="UP001140513"/>
    </source>
</evidence>
<comment type="caution">
    <text evidence="1">The sequence shown here is derived from an EMBL/GenBank/DDBJ whole genome shotgun (WGS) entry which is preliminary data.</text>
</comment>
<gene>
    <name evidence="1" type="ORF">N0V89_009317</name>
</gene>
<name>A0A9W8XDP8_9PLEO</name>
<dbReference type="Proteomes" id="UP001140513">
    <property type="component" value="Unassembled WGS sequence"/>
</dbReference>
<dbReference type="AlphaFoldDB" id="A0A9W8XDP8"/>
<evidence type="ECO:0000313" key="1">
    <source>
        <dbReference type="EMBL" id="KAJ4347945.1"/>
    </source>
</evidence>
<sequence length="262" mass="29953">MQLLELPLPLVQDILRYAAALSSDAKTGLRLRLVNRFFDRHVFKYLARYNIDILTRRKRYRSSTESFKVRVAREHIGDVPSRPCSDFVAHIHDVVDDILFLTSQTLLSTTTSTQIKNVAIAGDLHVISTLLDFADHPAYRDFFWECVVVDACAAFGEHKIKEILTKKDWTKARHVWALIVRQAREHGYKEIVDRMVEGLHPVELQEAGEKAVADRVWPDVSQLYPDKVRVSGQACARFRELKAAYKMFLPVGTGENATCEDV</sequence>
<keyword evidence="2" id="KW-1185">Reference proteome</keyword>
<organism evidence="1 2">
    <name type="scientific">Didymosphaeria variabile</name>
    <dbReference type="NCBI Taxonomy" id="1932322"/>
    <lineage>
        <taxon>Eukaryota</taxon>
        <taxon>Fungi</taxon>
        <taxon>Dikarya</taxon>
        <taxon>Ascomycota</taxon>
        <taxon>Pezizomycotina</taxon>
        <taxon>Dothideomycetes</taxon>
        <taxon>Pleosporomycetidae</taxon>
        <taxon>Pleosporales</taxon>
        <taxon>Massarineae</taxon>
        <taxon>Didymosphaeriaceae</taxon>
        <taxon>Didymosphaeria</taxon>
    </lineage>
</organism>
<dbReference type="GeneID" id="80912847"/>
<accession>A0A9W8XDP8</accession>